<evidence type="ECO:0000256" key="1">
    <source>
        <dbReference type="SAM" id="MobiDB-lite"/>
    </source>
</evidence>
<feature type="compositionally biased region" description="Polar residues" evidence="1">
    <location>
        <begin position="127"/>
        <end position="141"/>
    </location>
</feature>
<gene>
    <name evidence="2" type="ORF">XAT740_LOCUS39959</name>
</gene>
<sequence>MNDTDLNIEALIISKQPITCSIRADLSRIVKQSNEVKSDSRINGRENTRRSSTHLPVTYSTSIYIPYHSSWVTPRLFTISPTQSSDRHHHCPQSPASIQQKTLTQRTASSFNQPTTMSTMTQTSPSYLSLSKTRNQHNRVSLSGRLDKEPLRFNSSKPSTCSTLVWNWFCHLPRKISSLHEEGQSDNSKIHQHRLLNKLR</sequence>
<feature type="compositionally biased region" description="Polar residues" evidence="1">
    <location>
        <begin position="94"/>
        <end position="112"/>
    </location>
</feature>
<dbReference type="Proteomes" id="UP000663828">
    <property type="component" value="Unassembled WGS sequence"/>
</dbReference>
<keyword evidence="3" id="KW-1185">Reference proteome</keyword>
<name>A0A815TWZ0_ADIRI</name>
<proteinExistence type="predicted"/>
<feature type="compositionally biased region" description="Basic and acidic residues" evidence="1">
    <location>
        <begin position="34"/>
        <end position="49"/>
    </location>
</feature>
<protein>
    <submittedName>
        <fullName evidence="2">Uncharacterized protein</fullName>
    </submittedName>
</protein>
<reference evidence="2" key="1">
    <citation type="submission" date="2021-02" db="EMBL/GenBank/DDBJ databases">
        <authorList>
            <person name="Nowell W R."/>
        </authorList>
    </citation>
    <scope>NUCLEOTIDE SEQUENCE</scope>
</reference>
<organism evidence="2 3">
    <name type="scientific">Adineta ricciae</name>
    <name type="common">Rotifer</name>
    <dbReference type="NCBI Taxonomy" id="249248"/>
    <lineage>
        <taxon>Eukaryota</taxon>
        <taxon>Metazoa</taxon>
        <taxon>Spiralia</taxon>
        <taxon>Gnathifera</taxon>
        <taxon>Rotifera</taxon>
        <taxon>Eurotatoria</taxon>
        <taxon>Bdelloidea</taxon>
        <taxon>Adinetida</taxon>
        <taxon>Adinetidae</taxon>
        <taxon>Adineta</taxon>
    </lineage>
</organism>
<feature type="region of interest" description="Disordered" evidence="1">
    <location>
        <begin position="180"/>
        <end position="200"/>
    </location>
</feature>
<accession>A0A815TWZ0</accession>
<evidence type="ECO:0000313" key="2">
    <source>
        <dbReference type="EMBL" id="CAF1506360.1"/>
    </source>
</evidence>
<dbReference type="AlphaFoldDB" id="A0A815TWZ0"/>
<dbReference type="EMBL" id="CAJNOR010004491">
    <property type="protein sequence ID" value="CAF1506360.1"/>
    <property type="molecule type" value="Genomic_DNA"/>
</dbReference>
<comment type="caution">
    <text evidence="2">The sequence shown here is derived from an EMBL/GenBank/DDBJ whole genome shotgun (WGS) entry which is preliminary data.</text>
</comment>
<feature type="region of interest" description="Disordered" evidence="1">
    <location>
        <begin position="82"/>
        <end position="143"/>
    </location>
</feature>
<feature type="region of interest" description="Disordered" evidence="1">
    <location>
        <begin position="33"/>
        <end position="53"/>
    </location>
</feature>
<feature type="compositionally biased region" description="Low complexity" evidence="1">
    <location>
        <begin position="113"/>
        <end position="126"/>
    </location>
</feature>
<feature type="compositionally biased region" description="Basic residues" evidence="1">
    <location>
        <begin position="190"/>
        <end position="200"/>
    </location>
</feature>
<evidence type="ECO:0000313" key="3">
    <source>
        <dbReference type="Proteomes" id="UP000663828"/>
    </source>
</evidence>